<reference evidence="1 2" key="1">
    <citation type="journal article" date="2008" name="J. Bacteriol.">
        <title>Insights into plant cell wall degradation from the genome sequence of the soil bacterium Cellvibrio japonicus.</title>
        <authorList>
            <person name="Deboy R.T."/>
            <person name="Mongodin E.F."/>
            <person name="Fouts D.E."/>
            <person name="Tailford L.E."/>
            <person name="Khouri H."/>
            <person name="Emerson J.B."/>
            <person name="Mohamoud Y."/>
            <person name="Watkins K."/>
            <person name="Henrissat B."/>
            <person name="Gilbert H.J."/>
            <person name="Nelson K.E."/>
        </authorList>
    </citation>
    <scope>NUCLEOTIDE SEQUENCE [LARGE SCALE GENOMIC DNA]</scope>
    <source>
        <strain evidence="1 2">Ueda107</strain>
    </source>
</reference>
<accession>B3PJX7</accession>
<name>B3PJX7_CELJU</name>
<evidence type="ECO:0000313" key="1">
    <source>
        <dbReference type="EMBL" id="ACE83483.1"/>
    </source>
</evidence>
<dbReference type="STRING" id="498211.CJA_2339"/>
<sequence length="35" mass="3871">MTFSLTQLLHYSSLGSALLLLGCLGCPAQEIHWHE</sequence>
<dbReference type="EMBL" id="CP000934">
    <property type="protein sequence ID" value="ACE83483.1"/>
    <property type="molecule type" value="Genomic_DNA"/>
</dbReference>
<dbReference type="Proteomes" id="UP000001036">
    <property type="component" value="Chromosome"/>
</dbReference>
<dbReference type="AlphaFoldDB" id="B3PJX7"/>
<gene>
    <name evidence="1" type="ordered locus">CJA_2339</name>
</gene>
<proteinExistence type="predicted"/>
<keyword evidence="2" id="KW-1185">Reference proteome</keyword>
<evidence type="ECO:0000313" key="2">
    <source>
        <dbReference type="Proteomes" id="UP000001036"/>
    </source>
</evidence>
<dbReference type="KEGG" id="cja:CJA_2339"/>
<protein>
    <submittedName>
        <fullName evidence="1">Uncharacterized protein</fullName>
    </submittedName>
</protein>
<dbReference type="HOGENOM" id="CLU_3364034_0_0_6"/>
<organism evidence="1 2">
    <name type="scientific">Cellvibrio japonicus (strain Ueda107)</name>
    <name type="common">Pseudomonas fluorescens subsp. cellulosa</name>
    <dbReference type="NCBI Taxonomy" id="498211"/>
    <lineage>
        <taxon>Bacteria</taxon>
        <taxon>Pseudomonadati</taxon>
        <taxon>Pseudomonadota</taxon>
        <taxon>Gammaproteobacteria</taxon>
        <taxon>Cellvibrionales</taxon>
        <taxon>Cellvibrionaceae</taxon>
        <taxon>Cellvibrio</taxon>
    </lineage>
</organism>